<name>X0XW92_9ZZZZ</name>
<comment type="caution">
    <text evidence="1">The sequence shown here is derived from an EMBL/GenBank/DDBJ whole genome shotgun (WGS) entry which is preliminary data.</text>
</comment>
<evidence type="ECO:0000313" key="1">
    <source>
        <dbReference type="EMBL" id="GAG47629.1"/>
    </source>
</evidence>
<reference evidence="1" key="1">
    <citation type="journal article" date="2014" name="Front. Microbiol.">
        <title>High frequency of phylogenetically diverse reductive dehalogenase-homologous genes in deep subseafloor sedimentary metagenomes.</title>
        <authorList>
            <person name="Kawai M."/>
            <person name="Futagami T."/>
            <person name="Toyoda A."/>
            <person name="Takaki Y."/>
            <person name="Nishi S."/>
            <person name="Hori S."/>
            <person name="Arai W."/>
            <person name="Tsubouchi T."/>
            <person name="Morono Y."/>
            <person name="Uchiyama I."/>
            <person name="Ito T."/>
            <person name="Fujiyama A."/>
            <person name="Inagaki F."/>
            <person name="Takami H."/>
        </authorList>
    </citation>
    <scope>NUCLEOTIDE SEQUENCE</scope>
    <source>
        <strain evidence="1">Expedition CK06-06</strain>
    </source>
</reference>
<accession>X0XW92</accession>
<organism evidence="1">
    <name type="scientific">marine sediment metagenome</name>
    <dbReference type="NCBI Taxonomy" id="412755"/>
    <lineage>
        <taxon>unclassified sequences</taxon>
        <taxon>metagenomes</taxon>
        <taxon>ecological metagenomes</taxon>
    </lineage>
</organism>
<proteinExistence type="predicted"/>
<feature type="non-terminal residue" evidence="1">
    <location>
        <position position="156"/>
    </location>
</feature>
<feature type="non-terminal residue" evidence="1">
    <location>
        <position position="1"/>
    </location>
</feature>
<protein>
    <submittedName>
        <fullName evidence="1">Uncharacterized protein</fullName>
    </submittedName>
</protein>
<dbReference type="AlphaFoldDB" id="X0XW92"/>
<dbReference type="EMBL" id="BARS01056990">
    <property type="protein sequence ID" value="GAG47629.1"/>
    <property type="molecule type" value="Genomic_DNA"/>
</dbReference>
<sequence>TVKVTLVTVPISMVMSAAVYGVSSASSFAIELGKALIKEPLEEVILDEIIGTVATSIAADFGADAYGQIIASSLAESGRETAMGPITSMFKQQSADVHHMAFSGLFGYVTSKMSQKSELQSVLQEQDEPMGMDVSDLNALSMFAASMIGGISTEPT</sequence>
<gene>
    <name evidence="1" type="ORF">S01H1_83735</name>
</gene>